<feature type="compositionally biased region" description="Basic and acidic residues" evidence="7">
    <location>
        <begin position="33"/>
        <end position="43"/>
    </location>
</feature>
<protein>
    <recommendedName>
        <fullName evidence="12">CD99 antigen</fullName>
    </recommendedName>
</protein>
<evidence type="ECO:0000256" key="4">
    <source>
        <dbReference type="ARBA" id="ARBA00022729"/>
    </source>
</evidence>
<evidence type="ECO:0000256" key="3">
    <source>
        <dbReference type="ARBA" id="ARBA00022692"/>
    </source>
</evidence>
<organism evidence="10 11">
    <name type="scientific">Eleutherodactylus coqui</name>
    <name type="common">Puerto Rican coqui</name>
    <dbReference type="NCBI Taxonomy" id="57060"/>
    <lineage>
        <taxon>Eukaryota</taxon>
        <taxon>Metazoa</taxon>
        <taxon>Chordata</taxon>
        <taxon>Craniata</taxon>
        <taxon>Vertebrata</taxon>
        <taxon>Euteleostomi</taxon>
        <taxon>Amphibia</taxon>
        <taxon>Batrachia</taxon>
        <taxon>Anura</taxon>
        <taxon>Neobatrachia</taxon>
        <taxon>Hyloidea</taxon>
        <taxon>Eleutherodactylidae</taxon>
        <taxon>Eleutherodactylinae</taxon>
        <taxon>Eleutherodactylus</taxon>
        <taxon>Eleutherodactylus</taxon>
    </lineage>
</organism>
<feature type="transmembrane region" description="Helical" evidence="8">
    <location>
        <begin position="187"/>
        <end position="209"/>
    </location>
</feature>
<evidence type="ECO:0000256" key="6">
    <source>
        <dbReference type="ARBA" id="ARBA00023136"/>
    </source>
</evidence>
<evidence type="ECO:0000256" key="2">
    <source>
        <dbReference type="ARBA" id="ARBA00008763"/>
    </source>
</evidence>
<dbReference type="GO" id="GO:0005886">
    <property type="term" value="C:plasma membrane"/>
    <property type="evidence" value="ECO:0007669"/>
    <property type="project" value="TreeGrafter"/>
</dbReference>
<evidence type="ECO:0000313" key="11">
    <source>
        <dbReference type="Proteomes" id="UP000770717"/>
    </source>
</evidence>
<evidence type="ECO:0000256" key="8">
    <source>
        <dbReference type="SAM" id="Phobius"/>
    </source>
</evidence>
<dbReference type="Proteomes" id="UP000770717">
    <property type="component" value="Unassembled WGS sequence"/>
</dbReference>
<evidence type="ECO:0000256" key="7">
    <source>
        <dbReference type="SAM" id="MobiDB-lite"/>
    </source>
</evidence>
<dbReference type="OrthoDB" id="9909741at2759"/>
<evidence type="ECO:0000256" key="1">
    <source>
        <dbReference type="ARBA" id="ARBA00004479"/>
    </source>
</evidence>
<proteinExistence type="inferred from homology"/>
<evidence type="ECO:0000256" key="5">
    <source>
        <dbReference type="ARBA" id="ARBA00022989"/>
    </source>
</evidence>
<keyword evidence="6 8" id="KW-0472">Membrane</keyword>
<sequence>MRLPVCCCLLLLVAAGGQAFDDLDLAQALPDDPTVKPKADDTHVATGGPVDIPKKPTTKPQPGFGDVPRKPTAKPQPGGDDPFAKPPNKPQPGHEGGGGGGDEFRLEDILGEDDPFGKPTNKPQPGREGGGGGGGGGVIADSDLGEVDPNHPSGHDDKPSGRAMQPSAGGGEQGQGGGGGGGENQNIVAGIVGAVAAAAVGAVSSFIAYQKKKLCFKGATDDPEAVNMDSHKGDQSDPQVQSSLLEK</sequence>
<dbReference type="InterPro" id="IPR022078">
    <property type="entry name" value="CD99L2"/>
</dbReference>
<evidence type="ECO:0008006" key="12">
    <source>
        <dbReference type="Google" id="ProtNLM"/>
    </source>
</evidence>
<feature type="region of interest" description="Disordered" evidence="7">
    <location>
        <begin position="33"/>
        <end position="186"/>
    </location>
</feature>
<comment type="subcellular location">
    <subcellularLocation>
        <location evidence="1">Membrane</location>
        <topology evidence="1">Single-pass type I membrane protein</topology>
    </subcellularLocation>
</comment>
<keyword evidence="3 8" id="KW-0812">Transmembrane</keyword>
<reference evidence="10" key="1">
    <citation type="thesis" date="2020" institute="ProQuest LLC" country="789 East Eisenhower Parkway, Ann Arbor, MI, USA">
        <title>Comparative Genomics and Chromosome Evolution.</title>
        <authorList>
            <person name="Mudd A.B."/>
        </authorList>
    </citation>
    <scope>NUCLEOTIDE SEQUENCE</scope>
    <source>
        <strain evidence="10">HN-11 Male</strain>
        <tissue evidence="10">Kidney and liver</tissue>
    </source>
</reference>
<feature type="compositionally biased region" description="Gly residues" evidence="7">
    <location>
        <begin position="168"/>
        <end position="183"/>
    </location>
</feature>
<keyword evidence="4 9" id="KW-0732">Signal</keyword>
<name>A0A8J6FDH2_ELECQ</name>
<comment type="similarity">
    <text evidence="2">Belongs to the CD99 family.</text>
</comment>
<dbReference type="GO" id="GO:2000391">
    <property type="term" value="P:positive regulation of neutrophil extravasation"/>
    <property type="evidence" value="ECO:0007669"/>
    <property type="project" value="TreeGrafter"/>
</dbReference>
<feature type="signal peptide" evidence="9">
    <location>
        <begin position="1"/>
        <end position="19"/>
    </location>
</feature>
<comment type="caution">
    <text evidence="10">The sequence shown here is derived from an EMBL/GenBank/DDBJ whole genome shotgun (WGS) entry which is preliminary data.</text>
</comment>
<keyword evidence="5 8" id="KW-1133">Transmembrane helix</keyword>
<feature type="region of interest" description="Disordered" evidence="7">
    <location>
        <begin position="221"/>
        <end position="247"/>
    </location>
</feature>
<feature type="compositionally biased region" description="Gly residues" evidence="7">
    <location>
        <begin position="127"/>
        <end position="138"/>
    </location>
</feature>
<evidence type="ECO:0000313" key="10">
    <source>
        <dbReference type="EMBL" id="KAG9485668.1"/>
    </source>
</evidence>
<gene>
    <name evidence="10" type="ORF">GDO78_008652</name>
</gene>
<dbReference type="GO" id="GO:0072683">
    <property type="term" value="P:T cell extravasation"/>
    <property type="evidence" value="ECO:0007669"/>
    <property type="project" value="TreeGrafter"/>
</dbReference>
<dbReference type="EMBL" id="WNTK01000004">
    <property type="protein sequence ID" value="KAG9485668.1"/>
    <property type="molecule type" value="Genomic_DNA"/>
</dbReference>
<dbReference type="PANTHER" id="PTHR15076:SF15">
    <property type="entry name" value="CD99 ANTIGEN"/>
    <property type="match status" value="1"/>
</dbReference>
<accession>A0A8J6FDH2</accession>
<dbReference type="Pfam" id="PF12301">
    <property type="entry name" value="CD99L2"/>
    <property type="match status" value="1"/>
</dbReference>
<dbReference type="PANTHER" id="PTHR15076">
    <property type="entry name" value="CD99/MIC2 PROTEIN RELATED"/>
    <property type="match status" value="1"/>
</dbReference>
<dbReference type="AlphaFoldDB" id="A0A8J6FDH2"/>
<feature type="compositionally biased region" description="Polar residues" evidence="7">
    <location>
        <begin position="236"/>
        <end position="247"/>
    </location>
</feature>
<dbReference type="GO" id="GO:0034109">
    <property type="term" value="P:homotypic cell-cell adhesion"/>
    <property type="evidence" value="ECO:0007669"/>
    <property type="project" value="TreeGrafter"/>
</dbReference>
<evidence type="ECO:0000256" key="9">
    <source>
        <dbReference type="SAM" id="SignalP"/>
    </source>
</evidence>
<feature type="chain" id="PRO_5035261548" description="CD99 antigen" evidence="9">
    <location>
        <begin position="20"/>
        <end position="247"/>
    </location>
</feature>
<keyword evidence="11" id="KW-1185">Reference proteome</keyword>